<dbReference type="SUPFAM" id="SSF52540">
    <property type="entry name" value="P-loop containing nucleoside triphosphate hydrolases"/>
    <property type="match status" value="1"/>
</dbReference>
<protein>
    <submittedName>
        <fullName evidence="1">Uncharacterized protein</fullName>
    </submittedName>
</protein>
<dbReference type="Gene3D" id="3.40.50.300">
    <property type="entry name" value="P-loop containing nucleotide triphosphate hydrolases"/>
    <property type="match status" value="1"/>
</dbReference>
<evidence type="ECO:0000313" key="1">
    <source>
        <dbReference type="Ensembl" id="ENSJHYP00000008339.1"/>
    </source>
</evidence>
<organism evidence="1 2">
    <name type="scientific">Junco hyemalis</name>
    <name type="common">Dark-eyed junco</name>
    <dbReference type="NCBI Taxonomy" id="40217"/>
    <lineage>
        <taxon>Eukaryota</taxon>
        <taxon>Metazoa</taxon>
        <taxon>Chordata</taxon>
        <taxon>Craniata</taxon>
        <taxon>Vertebrata</taxon>
        <taxon>Euteleostomi</taxon>
        <taxon>Archelosauria</taxon>
        <taxon>Archosauria</taxon>
        <taxon>Dinosauria</taxon>
        <taxon>Saurischia</taxon>
        <taxon>Theropoda</taxon>
        <taxon>Coelurosauria</taxon>
        <taxon>Aves</taxon>
        <taxon>Neognathae</taxon>
        <taxon>Neoaves</taxon>
        <taxon>Telluraves</taxon>
        <taxon>Australaves</taxon>
        <taxon>Passeriformes</taxon>
        <taxon>Passerellidae</taxon>
        <taxon>Junco</taxon>
    </lineage>
</organism>
<name>A0A8C5NLI7_JUNHY</name>
<dbReference type="AlphaFoldDB" id="A0A8C5NLI7"/>
<keyword evidence="2" id="KW-1185">Reference proteome</keyword>
<reference evidence="1" key="2">
    <citation type="submission" date="2025-09" db="UniProtKB">
        <authorList>
            <consortium name="Ensembl"/>
        </authorList>
    </citation>
    <scope>IDENTIFICATION</scope>
</reference>
<sequence length="75" mass="8455">MEKSRTNPVGLLDEAVAAANSMRRDELLFSYKGILYPTTVCSPENFKAFESFETRKDDVILAGYPKSGEYILVFL</sequence>
<accession>A0A8C5NLI7</accession>
<evidence type="ECO:0000313" key="2">
    <source>
        <dbReference type="Proteomes" id="UP000694408"/>
    </source>
</evidence>
<reference evidence="1" key="1">
    <citation type="submission" date="2025-08" db="UniProtKB">
        <authorList>
            <consortium name="Ensembl"/>
        </authorList>
    </citation>
    <scope>IDENTIFICATION</scope>
</reference>
<dbReference type="Ensembl" id="ENSJHYT00000010141.1">
    <property type="protein sequence ID" value="ENSJHYP00000008339.1"/>
    <property type="gene ID" value="ENSJHYG00000006622.1"/>
</dbReference>
<dbReference type="Proteomes" id="UP000694408">
    <property type="component" value="Unplaced"/>
</dbReference>
<dbReference type="InterPro" id="IPR027417">
    <property type="entry name" value="P-loop_NTPase"/>
</dbReference>
<proteinExistence type="predicted"/>